<dbReference type="EMBL" id="LFWZ01000034">
    <property type="protein sequence ID" value="KON30321.1"/>
    <property type="molecule type" value="Genomic_DNA"/>
</dbReference>
<dbReference type="SUPFAM" id="SSF56281">
    <property type="entry name" value="Metallo-hydrolase/oxidoreductase"/>
    <property type="match status" value="1"/>
</dbReference>
<dbReference type="InterPro" id="IPR036866">
    <property type="entry name" value="RibonucZ/Hydroxyglut_hydro"/>
</dbReference>
<dbReference type="PANTHER" id="PTHR43546:SF3">
    <property type="entry name" value="UPF0173 METAL-DEPENDENT HYDROLASE MJ1163"/>
    <property type="match status" value="1"/>
</dbReference>
<reference evidence="2 3" key="1">
    <citation type="submission" date="2015-06" db="EMBL/GenBank/DDBJ databases">
        <title>New insights into the roles of widespread benthic archaea in carbon and nitrogen cycling.</title>
        <authorList>
            <person name="Lazar C.S."/>
            <person name="Baker B.J."/>
            <person name="Seitz K.W."/>
            <person name="Hyde A.S."/>
            <person name="Dick G.J."/>
            <person name="Hinrichs K.-U."/>
            <person name="Teske A.P."/>
        </authorList>
    </citation>
    <scope>NUCLEOTIDE SEQUENCE [LARGE SCALE GENOMIC DNA]</scope>
    <source>
        <strain evidence="2">DG-45</strain>
    </source>
</reference>
<dbReference type="InterPro" id="IPR001279">
    <property type="entry name" value="Metallo-B-lactamas"/>
</dbReference>
<dbReference type="Gene3D" id="3.60.15.10">
    <property type="entry name" value="Ribonuclease Z/Hydroxyacylglutathione hydrolase-like"/>
    <property type="match status" value="1"/>
</dbReference>
<feature type="domain" description="Metallo-beta-lactamase" evidence="1">
    <location>
        <begin position="23"/>
        <end position="219"/>
    </location>
</feature>
<sequence>MGLMKSVEMLELGLGEVAIFWLGQNSYVLKTSAGTIFAIDPYLSRDERYSYVHPEPPMRPEELRAHCIFCTHDHTDHTDPQALPIIARCSPGTAFYGSHESCERLVGLGVESDRVEALRAGVPISVRDLRVTAYHSVPPEEADTTHFGYLFEVDGVRIFNMGDTYQSVVRRPEAVLAPIVEASPDIAMFPIIGDTPERRPEDAFMFARLVRPRIAIPCHYDCFKDRTIDPKVFADMFKGVPGIRPVVIGYKGKYVFKPGGRG</sequence>
<accession>A0A0M0BPW1</accession>
<organism evidence="2 3">
    <name type="scientific">miscellaneous Crenarchaeota group-15 archaeon DG-45</name>
    <dbReference type="NCBI Taxonomy" id="1685127"/>
    <lineage>
        <taxon>Archaea</taxon>
        <taxon>Candidatus Bathyarchaeota</taxon>
        <taxon>MCG-15</taxon>
    </lineage>
</organism>
<protein>
    <recommendedName>
        <fullName evidence="1">Metallo-beta-lactamase domain-containing protein</fullName>
    </recommendedName>
</protein>
<comment type="caution">
    <text evidence="2">The sequence shown here is derived from an EMBL/GenBank/DDBJ whole genome shotgun (WGS) entry which is preliminary data.</text>
</comment>
<dbReference type="PANTHER" id="PTHR43546">
    <property type="entry name" value="UPF0173 METAL-DEPENDENT HYDROLASE MJ1163-RELATED"/>
    <property type="match status" value="1"/>
</dbReference>
<dbReference type="Proteomes" id="UP000037210">
    <property type="component" value="Unassembled WGS sequence"/>
</dbReference>
<dbReference type="InterPro" id="IPR050114">
    <property type="entry name" value="UPF0173_UPF0282_UlaG_hydrolase"/>
</dbReference>
<proteinExistence type="predicted"/>
<evidence type="ECO:0000313" key="2">
    <source>
        <dbReference type="EMBL" id="KON30321.1"/>
    </source>
</evidence>
<name>A0A0M0BPW1_9ARCH</name>
<evidence type="ECO:0000313" key="3">
    <source>
        <dbReference type="Proteomes" id="UP000037210"/>
    </source>
</evidence>
<dbReference type="Pfam" id="PF13483">
    <property type="entry name" value="Lactamase_B_3"/>
    <property type="match status" value="1"/>
</dbReference>
<dbReference type="AlphaFoldDB" id="A0A0M0BPW1"/>
<evidence type="ECO:0000259" key="1">
    <source>
        <dbReference type="SMART" id="SM00849"/>
    </source>
</evidence>
<dbReference type="SMART" id="SM00849">
    <property type="entry name" value="Lactamase_B"/>
    <property type="match status" value="1"/>
</dbReference>
<gene>
    <name evidence="2" type="ORF">AC482_04135</name>
</gene>